<reference evidence="6" key="1">
    <citation type="submission" date="2023-07" db="EMBL/GenBank/DDBJ databases">
        <title>Genome sequence of Stenotrophomonas sp. Alg010 isolated from Sargassum waste.</title>
        <authorList>
            <person name="Mohapatra"/>
            <person name="B.R."/>
        </authorList>
    </citation>
    <scope>NUCLEOTIDE SEQUENCE [LARGE SCALE GENOMIC DNA]</scope>
    <source>
        <strain evidence="6">Alg010</strain>
    </source>
</reference>
<evidence type="ECO:0000256" key="2">
    <source>
        <dbReference type="ARBA" id="ARBA00022741"/>
    </source>
</evidence>
<evidence type="ECO:0000313" key="5">
    <source>
        <dbReference type="EMBL" id="GMR28761.1"/>
    </source>
</evidence>
<evidence type="ECO:0000256" key="1">
    <source>
        <dbReference type="ARBA" id="ARBA00006611"/>
    </source>
</evidence>
<dbReference type="InterPro" id="IPR027417">
    <property type="entry name" value="P-loop_NTPase"/>
</dbReference>
<dbReference type="Gene3D" id="3.40.50.300">
    <property type="entry name" value="P-loop containing nucleotide triphosphate hydrolases"/>
    <property type="match status" value="1"/>
</dbReference>
<proteinExistence type="inferred from homology"/>
<dbReference type="SMART" id="SM00382">
    <property type="entry name" value="AAA"/>
    <property type="match status" value="1"/>
</dbReference>
<dbReference type="Pfam" id="PF00437">
    <property type="entry name" value="T2SSE"/>
    <property type="match status" value="1"/>
</dbReference>
<dbReference type="InterPro" id="IPR001482">
    <property type="entry name" value="T2SS/T4SS_dom"/>
</dbReference>
<dbReference type="RefSeq" id="WP_338167956.1">
    <property type="nucleotide sequence ID" value="NZ_BTRJ01000034.1"/>
</dbReference>
<dbReference type="Proteomes" id="UP001306668">
    <property type="component" value="Unassembled WGS sequence"/>
</dbReference>
<keyword evidence="3" id="KW-0067">ATP-binding</keyword>
<accession>A0ABQ6QEY9</accession>
<feature type="domain" description="AAA+ ATPase" evidence="4">
    <location>
        <begin position="118"/>
        <end position="313"/>
    </location>
</feature>
<dbReference type="PANTHER" id="PTHR30258:SF2">
    <property type="entry name" value="COMG OPERON PROTEIN 1"/>
    <property type="match status" value="1"/>
</dbReference>
<dbReference type="SUPFAM" id="SSF52540">
    <property type="entry name" value="P-loop containing nucleoside triphosphate hydrolases"/>
    <property type="match status" value="1"/>
</dbReference>
<protein>
    <recommendedName>
        <fullName evidence="4">AAA+ ATPase domain-containing protein</fullName>
    </recommendedName>
</protein>
<dbReference type="EMBL" id="BTRJ01000034">
    <property type="protein sequence ID" value="GMR28761.1"/>
    <property type="molecule type" value="Genomic_DNA"/>
</dbReference>
<gene>
    <name evidence="5" type="ORF">STENOSP10_29820</name>
</gene>
<comment type="caution">
    <text evidence="5">The sequence shown here is derived from an EMBL/GenBank/DDBJ whole genome shotgun (WGS) entry which is preliminary data.</text>
</comment>
<evidence type="ECO:0000313" key="6">
    <source>
        <dbReference type="Proteomes" id="UP001306668"/>
    </source>
</evidence>
<organism evidence="5 6">
    <name type="scientific">Stenotrophomonas sepilia</name>
    <dbReference type="NCBI Taxonomy" id="2860290"/>
    <lineage>
        <taxon>Bacteria</taxon>
        <taxon>Pseudomonadati</taxon>
        <taxon>Pseudomonadota</taxon>
        <taxon>Gammaproteobacteria</taxon>
        <taxon>Lysobacterales</taxon>
        <taxon>Lysobacteraceae</taxon>
        <taxon>Stenotrophomonas</taxon>
        <taxon>Stenotrophomonas maltophilia group</taxon>
    </lineage>
</organism>
<comment type="similarity">
    <text evidence="1">Belongs to the GSP E family.</text>
</comment>
<dbReference type="PANTHER" id="PTHR30258">
    <property type="entry name" value="TYPE II SECRETION SYSTEM PROTEIN GSPE-RELATED"/>
    <property type="match status" value="1"/>
</dbReference>
<keyword evidence="6" id="KW-1185">Reference proteome</keyword>
<sequence>MNIAPAIARLPFVDLWLAHDYAEYTRDPGVYPELHPLPPDYSQEADRVRAHCSSIFMETGNNGFTIELDADTLVRVTVIHDLRGYPNFVLRKIIGEIRALRGLGLPRLLYEHILDPLTRGLMLICGEQGTGKTTTAASIVVALLNAHGGRALAIEDPPELRLHGMHGRGRCVQVPVSRMHGSYVDQIHAGMRTGTNVLMLGEIRSPETAKEAVQASVNGMTVIANIHGGDCMDGIRRLLTFAQSAGEGMGNAHDLLSAGLSAVIHQRIVRMDGAGATQARAVFQALAISRHDPQQAALRSKIRTGAIDSLKGDIDSQNRRQQWQ</sequence>
<evidence type="ECO:0000256" key="3">
    <source>
        <dbReference type="ARBA" id="ARBA00022840"/>
    </source>
</evidence>
<evidence type="ECO:0000259" key="4">
    <source>
        <dbReference type="SMART" id="SM00382"/>
    </source>
</evidence>
<dbReference type="InterPro" id="IPR003593">
    <property type="entry name" value="AAA+_ATPase"/>
</dbReference>
<name>A0ABQ6QEY9_9GAMM</name>
<keyword evidence="2" id="KW-0547">Nucleotide-binding</keyword>